<accession>A0A915JIJ1</accession>
<name>A0A915JIJ1_ROMCU</name>
<keyword evidence="2" id="KW-1185">Reference proteome</keyword>
<dbReference type="Proteomes" id="UP000887565">
    <property type="component" value="Unplaced"/>
</dbReference>
<evidence type="ECO:0000313" key="3">
    <source>
        <dbReference type="WBParaSite" id="nRc.2.0.1.t25960-RA"/>
    </source>
</evidence>
<dbReference type="WBParaSite" id="nRc.2.0.1.t25960-RA">
    <property type="protein sequence ID" value="nRc.2.0.1.t25960-RA"/>
    <property type="gene ID" value="nRc.2.0.1.g25960"/>
</dbReference>
<organism evidence="2 3">
    <name type="scientific">Romanomermis culicivorax</name>
    <name type="common">Nematode worm</name>
    <dbReference type="NCBI Taxonomy" id="13658"/>
    <lineage>
        <taxon>Eukaryota</taxon>
        <taxon>Metazoa</taxon>
        <taxon>Ecdysozoa</taxon>
        <taxon>Nematoda</taxon>
        <taxon>Enoplea</taxon>
        <taxon>Dorylaimia</taxon>
        <taxon>Mermithida</taxon>
        <taxon>Mermithoidea</taxon>
        <taxon>Mermithidae</taxon>
        <taxon>Romanomermis</taxon>
    </lineage>
</organism>
<proteinExistence type="predicted"/>
<reference evidence="3" key="1">
    <citation type="submission" date="2022-11" db="UniProtKB">
        <authorList>
            <consortium name="WormBaseParasite"/>
        </authorList>
    </citation>
    <scope>IDENTIFICATION</scope>
</reference>
<feature type="compositionally biased region" description="Polar residues" evidence="1">
    <location>
        <begin position="39"/>
        <end position="53"/>
    </location>
</feature>
<evidence type="ECO:0000313" key="2">
    <source>
        <dbReference type="Proteomes" id="UP000887565"/>
    </source>
</evidence>
<dbReference type="AlphaFoldDB" id="A0A915JIJ1"/>
<sequence>MSVEDQLRIRKLRQKLFGDKRSFSLNSASTDQTDDQQLRQHPSLNKNYANESSMYDRPCSGGYDDLGERDFQPKLPTYYGRLEPNGPPTTTAFSPAVPSFSRRSSRQDTAANVENWICQTTTTTTRKPLLFNYKEK</sequence>
<protein>
    <submittedName>
        <fullName evidence="3">Uncharacterized protein</fullName>
    </submittedName>
</protein>
<evidence type="ECO:0000256" key="1">
    <source>
        <dbReference type="SAM" id="MobiDB-lite"/>
    </source>
</evidence>
<feature type="region of interest" description="Disordered" evidence="1">
    <location>
        <begin position="20"/>
        <end position="108"/>
    </location>
</feature>